<dbReference type="FunFam" id="1.20.1250.20:FF:000001">
    <property type="entry name" value="Dicarboxylate MFS transporter"/>
    <property type="match status" value="1"/>
</dbReference>
<dbReference type="GO" id="GO:0015293">
    <property type="term" value="F:symporter activity"/>
    <property type="evidence" value="ECO:0007669"/>
    <property type="project" value="UniProtKB-KW"/>
</dbReference>
<evidence type="ECO:0000256" key="6">
    <source>
        <dbReference type="ARBA" id="ARBA00022847"/>
    </source>
</evidence>
<proteinExistence type="inferred from homology"/>
<evidence type="ECO:0000256" key="3">
    <source>
        <dbReference type="ARBA" id="ARBA00022448"/>
    </source>
</evidence>
<feature type="transmembrane region" description="Helical" evidence="11">
    <location>
        <begin position="35"/>
        <end position="54"/>
    </location>
</feature>
<evidence type="ECO:0000256" key="2">
    <source>
        <dbReference type="ARBA" id="ARBA00008240"/>
    </source>
</evidence>
<dbReference type="InterPro" id="IPR005829">
    <property type="entry name" value="Sugar_transporter_CS"/>
</dbReference>
<dbReference type="AlphaFoldDB" id="A0A075V004"/>
<protein>
    <recommendedName>
        <fullName evidence="10">Putative proline/betaine transporter</fullName>
    </recommendedName>
</protein>
<comment type="similarity">
    <text evidence="2">Belongs to the major facilitator superfamily. Metabolite:H+ Symporter (MHS) family (TC 2.A.1.6) family.</text>
</comment>
<keyword evidence="3" id="KW-0813">Transport</keyword>
<dbReference type="STRING" id="208439.AJAP_14920"/>
<dbReference type="InterPro" id="IPR051084">
    <property type="entry name" value="H+-coupled_symporters"/>
</dbReference>
<feature type="transmembrane region" description="Helical" evidence="11">
    <location>
        <begin position="66"/>
        <end position="87"/>
    </location>
</feature>
<organism evidence="13 14">
    <name type="scientific">Amycolatopsis japonica</name>
    <dbReference type="NCBI Taxonomy" id="208439"/>
    <lineage>
        <taxon>Bacteria</taxon>
        <taxon>Bacillati</taxon>
        <taxon>Actinomycetota</taxon>
        <taxon>Actinomycetes</taxon>
        <taxon>Pseudonocardiales</taxon>
        <taxon>Pseudonocardiaceae</taxon>
        <taxon>Amycolatopsis</taxon>
        <taxon>Amycolatopsis japonica group</taxon>
    </lineage>
</organism>
<feature type="transmembrane region" description="Helical" evidence="11">
    <location>
        <begin position="408"/>
        <end position="426"/>
    </location>
</feature>
<feature type="transmembrane region" description="Helical" evidence="11">
    <location>
        <begin position="314"/>
        <end position="334"/>
    </location>
</feature>
<dbReference type="EMBL" id="CP008953">
    <property type="protein sequence ID" value="AIG75860.1"/>
    <property type="molecule type" value="Genomic_DNA"/>
</dbReference>
<feature type="transmembrane region" description="Helical" evidence="11">
    <location>
        <begin position="375"/>
        <end position="396"/>
    </location>
</feature>
<dbReference type="HOGENOM" id="CLU_001265_39_0_11"/>
<keyword evidence="4" id="KW-1003">Cell membrane</keyword>
<evidence type="ECO:0000259" key="12">
    <source>
        <dbReference type="PROSITE" id="PS50850"/>
    </source>
</evidence>
<dbReference type="PROSITE" id="PS50850">
    <property type="entry name" value="MFS"/>
    <property type="match status" value="1"/>
</dbReference>
<dbReference type="InterPro" id="IPR020846">
    <property type="entry name" value="MFS_dom"/>
</dbReference>
<keyword evidence="14" id="KW-1185">Reference proteome</keyword>
<dbReference type="CDD" id="cd17367">
    <property type="entry name" value="MFS_KgtP"/>
    <property type="match status" value="1"/>
</dbReference>
<sequence length="478" mass="51327">MMVGIPGAKELPLPHKTPGVVANVVRGCLGNLVEWYDWFVYASFSIYFAASFFPEGNQTAQLLSTAVVFAVGFLMRPLGGWLLGLYADRFGRRAALTLSVTLMSLGSLAIALTPGYSSIGILAPVILVVARLAQGLSVGGEFGSSATYLSEIATPRRRGFYSSFQYVSITVGQLSALLVMIVMQSLLTEAQMYAWGWRIPFVLGAIAGLVVMYLRRSMVESEHFRRASAAGSPPGGLRVLLREHRRQVLAVLGLAIGGTVAFYTFTSYLQKYMVNTAGIPKPTASLIGFAALFLFIFMQPVAGALSDRWGRRPVMFGFSVGGMLLTVPIMTLVGRTGNPWIAFLLMLTAMVFLSGYTALSAIIKAEMFPTNVRALGVGLPHALATAVFGGLSEPIALALKQAGHESVFFWWVTGCIGLTFVATLVVREPSRGSSLEVGEVPARDSVVGGHVLSTVRCVRLLPNSGDRDPTAPSRDARR</sequence>
<dbReference type="Gene3D" id="1.20.1250.20">
    <property type="entry name" value="MFS general substrate transporter like domains"/>
    <property type="match status" value="1"/>
</dbReference>
<dbReference type="PANTHER" id="PTHR43528:SF5">
    <property type="entry name" value="PROLINE_BETAINE TRANSPORTER"/>
    <property type="match status" value="1"/>
</dbReference>
<dbReference type="InterPro" id="IPR036259">
    <property type="entry name" value="MFS_trans_sf"/>
</dbReference>
<dbReference type="InterPro" id="IPR011701">
    <property type="entry name" value="MFS"/>
</dbReference>
<feature type="transmembrane region" description="Helical" evidence="11">
    <location>
        <begin position="340"/>
        <end position="363"/>
    </location>
</feature>
<evidence type="ECO:0000256" key="8">
    <source>
        <dbReference type="ARBA" id="ARBA00023136"/>
    </source>
</evidence>
<keyword evidence="6" id="KW-0769">Symport</keyword>
<keyword evidence="7 11" id="KW-1133">Transmembrane helix</keyword>
<gene>
    <name evidence="13" type="primary">kgtP</name>
    <name evidence="13" type="ORF">AJAP_14920</name>
</gene>
<dbReference type="eggNOG" id="COG0477">
    <property type="taxonomic scope" value="Bacteria"/>
</dbReference>
<dbReference type="PANTHER" id="PTHR43528">
    <property type="entry name" value="ALPHA-KETOGLUTARATE PERMEASE"/>
    <property type="match status" value="1"/>
</dbReference>
<feature type="transmembrane region" description="Helical" evidence="11">
    <location>
        <begin position="160"/>
        <end position="183"/>
    </location>
</feature>
<comment type="function">
    <text evidence="9">May be a proton symporter involved in the uptake of osmolytes such as proline and glycine betaine.</text>
</comment>
<dbReference type="Proteomes" id="UP000028492">
    <property type="component" value="Chromosome"/>
</dbReference>
<comment type="subcellular location">
    <subcellularLocation>
        <location evidence="1">Cell membrane</location>
        <topology evidence="1">Multi-pass membrane protein</topology>
    </subcellularLocation>
</comment>
<feature type="transmembrane region" description="Helical" evidence="11">
    <location>
        <begin position="248"/>
        <end position="266"/>
    </location>
</feature>
<feature type="transmembrane region" description="Helical" evidence="11">
    <location>
        <begin position="195"/>
        <end position="214"/>
    </location>
</feature>
<dbReference type="RefSeq" id="WP_228694941.1">
    <property type="nucleotide sequence ID" value="NZ_CP008953.1"/>
</dbReference>
<keyword evidence="5 11" id="KW-0812">Transmembrane</keyword>
<keyword evidence="8 11" id="KW-0472">Membrane</keyword>
<name>A0A075V004_9PSEU</name>
<dbReference type="KEGG" id="aja:AJAP_14920"/>
<accession>A0A075V004</accession>
<evidence type="ECO:0000256" key="10">
    <source>
        <dbReference type="ARBA" id="ARBA00039918"/>
    </source>
</evidence>
<evidence type="ECO:0000256" key="7">
    <source>
        <dbReference type="ARBA" id="ARBA00022989"/>
    </source>
</evidence>
<dbReference type="PROSITE" id="PS00216">
    <property type="entry name" value="SUGAR_TRANSPORT_1"/>
    <property type="match status" value="2"/>
</dbReference>
<evidence type="ECO:0000256" key="11">
    <source>
        <dbReference type="SAM" id="Phobius"/>
    </source>
</evidence>
<reference evidence="13 14" key="1">
    <citation type="journal article" date="2014" name="J. Biotechnol.">
        <title>Complete genome sequence of the actinobacterium Amycolatopsis japonica MG417-CF17(T) (=DSM 44213T) producing (S,S)-N,N'-ethylenediaminedisuccinic acid.</title>
        <authorList>
            <person name="Stegmann E."/>
            <person name="Albersmeier A."/>
            <person name="Spohn M."/>
            <person name="Gert H."/>
            <person name="Weber T."/>
            <person name="Wohlleben W."/>
            <person name="Kalinowski J."/>
            <person name="Ruckert C."/>
        </authorList>
    </citation>
    <scope>NUCLEOTIDE SEQUENCE [LARGE SCALE GENOMIC DNA]</scope>
    <source>
        <strain evidence="14">MG417-CF17 (DSM 44213)</strain>
    </source>
</reference>
<dbReference type="Pfam" id="PF07690">
    <property type="entry name" value="MFS_1"/>
    <property type="match status" value="1"/>
</dbReference>
<evidence type="ECO:0000256" key="9">
    <source>
        <dbReference type="ARBA" id="ARBA00037295"/>
    </source>
</evidence>
<evidence type="ECO:0000313" key="14">
    <source>
        <dbReference type="Proteomes" id="UP000028492"/>
    </source>
</evidence>
<dbReference type="SUPFAM" id="SSF103473">
    <property type="entry name" value="MFS general substrate transporter"/>
    <property type="match status" value="1"/>
</dbReference>
<evidence type="ECO:0000256" key="5">
    <source>
        <dbReference type="ARBA" id="ARBA00022692"/>
    </source>
</evidence>
<feature type="domain" description="Major facilitator superfamily (MFS) profile" evidence="12">
    <location>
        <begin position="23"/>
        <end position="431"/>
    </location>
</feature>
<feature type="transmembrane region" description="Helical" evidence="11">
    <location>
        <begin position="286"/>
        <end position="305"/>
    </location>
</feature>
<evidence type="ECO:0000256" key="4">
    <source>
        <dbReference type="ARBA" id="ARBA00022475"/>
    </source>
</evidence>
<evidence type="ECO:0000313" key="13">
    <source>
        <dbReference type="EMBL" id="AIG75860.1"/>
    </source>
</evidence>
<evidence type="ECO:0000256" key="1">
    <source>
        <dbReference type="ARBA" id="ARBA00004651"/>
    </source>
</evidence>
<dbReference type="GO" id="GO:0005886">
    <property type="term" value="C:plasma membrane"/>
    <property type="evidence" value="ECO:0007669"/>
    <property type="project" value="UniProtKB-SubCell"/>
</dbReference>